<evidence type="ECO:0000256" key="1">
    <source>
        <dbReference type="SAM" id="Phobius"/>
    </source>
</evidence>
<protein>
    <submittedName>
        <fullName evidence="2">Aldehyde/histidinol dehydrogenase</fullName>
    </submittedName>
</protein>
<dbReference type="InterPro" id="IPR016161">
    <property type="entry name" value="Ald_DH/histidinol_DH"/>
</dbReference>
<evidence type="ECO:0000313" key="3">
    <source>
        <dbReference type="Proteomes" id="UP001270362"/>
    </source>
</evidence>
<gene>
    <name evidence="2" type="ORF">B0T22DRAFT_466292</name>
</gene>
<feature type="transmembrane region" description="Helical" evidence="1">
    <location>
        <begin position="487"/>
        <end position="510"/>
    </location>
</feature>
<keyword evidence="1" id="KW-1133">Transmembrane helix</keyword>
<name>A0AAE0X683_9PEZI</name>
<organism evidence="2 3">
    <name type="scientific">Podospora appendiculata</name>
    <dbReference type="NCBI Taxonomy" id="314037"/>
    <lineage>
        <taxon>Eukaryota</taxon>
        <taxon>Fungi</taxon>
        <taxon>Dikarya</taxon>
        <taxon>Ascomycota</taxon>
        <taxon>Pezizomycotina</taxon>
        <taxon>Sordariomycetes</taxon>
        <taxon>Sordariomycetidae</taxon>
        <taxon>Sordariales</taxon>
        <taxon>Podosporaceae</taxon>
        <taxon>Podospora</taxon>
    </lineage>
</organism>
<dbReference type="PANTHER" id="PTHR43111:SF1">
    <property type="entry name" value="ALDEHYDE DEHYDROGENASE B-RELATED"/>
    <property type="match status" value="1"/>
</dbReference>
<dbReference type="PANTHER" id="PTHR43111">
    <property type="entry name" value="ALDEHYDE DEHYDROGENASE B-RELATED"/>
    <property type="match status" value="1"/>
</dbReference>
<reference evidence="2" key="1">
    <citation type="journal article" date="2023" name="Mol. Phylogenet. Evol.">
        <title>Genome-scale phylogeny and comparative genomics of the fungal order Sordariales.</title>
        <authorList>
            <person name="Hensen N."/>
            <person name="Bonometti L."/>
            <person name="Westerberg I."/>
            <person name="Brannstrom I.O."/>
            <person name="Guillou S."/>
            <person name="Cros-Aarteil S."/>
            <person name="Calhoun S."/>
            <person name="Haridas S."/>
            <person name="Kuo A."/>
            <person name="Mondo S."/>
            <person name="Pangilinan J."/>
            <person name="Riley R."/>
            <person name="LaButti K."/>
            <person name="Andreopoulos B."/>
            <person name="Lipzen A."/>
            <person name="Chen C."/>
            <person name="Yan M."/>
            <person name="Daum C."/>
            <person name="Ng V."/>
            <person name="Clum A."/>
            <person name="Steindorff A."/>
            <person name="Ohm R.A."/>
            <person name="Martin F."/>
            <person name="Silar P."/>
            <person name="Natvig D.O."/>
            <person name="Lalanne C."/>
            <person name="Gautier V."/>
            <person name="Ament-Velasquez S.L."/>
            <person name="Kruys A."/>
            <person name="Hutchinson M.I."/>
            <person name="Powell A.J."/>
            <person name="Barry K."/>
            <person name="Miller A.N."/>
            <person name="Grigoriev I.V."/>
            <person name="Debuchy R."/>
            <person name="Gladieux P."/>
            <person name="Hiltunen Thoren M."/>
            <person name="Johannesson H."/>
        </authorList>
    </citation>
    <scope>NUCLEOTIDE SEQUENCE</scope>
    <source>
        <strain evidence="2">CBS 314.62</strain>
    </source>
</reference>
<keyword evidence="1" id="KW-0812">Transmembrane</keyword>
<evidence type="ECO:0000313" key="2">
    <source>
        <dbReference type="EMBL" id="KAK3685688.1"/>
    </source>
</evidence>
<sequence length="523" mass="56527">MTTSTSSPEAAVAMERLEEAAVDGRTENIRYRQQQLQTLHQTLRAEASAICNALSQETRCPPAEAETEFYLGMDAVRHFYDGLDFDRALEDEYRVASAKDHPGRRVGVGMVIIRPTDHSRFYSIVTPLAAAISAGNCVVLELQETLSQMDSLLRSLLTKSMDINTFYISTTAIPDRSVLDAALLVDQTGGARPPTTAASPRQQQLVSSTTARVVAVVDRTADIEAAAQAITRARFIFGGTSPYAPDLVLVNEFVKARFFEACLRHATLAFASERDPTATRKVVGDQREATRRAVVEAEAKNQVTSFGSSEFKLVDILDKNTPLMTTKITGRYLPIATCSGLVDAAFTPQGSESLTPLLAGYFFADPRAAKYLAQHVACAASFVNQIPAQLLVGPAAPTAAATAHTPDYLHHRYTRDMFSLPRPQFVEPPPRAAEDLLRLNGGSGASGSPTGKVLTKHIRALAVRPLAPSGLPAKNRNTGIGFFDSGFFIGAGIALSVVLPALGWTSYVLARKGVEYAVRLRNR</sequence>
<dbReference type="InterPro" id="IPR016162">
    <property type="entry name" value="Ald_DH_N"/>
</dbReference>
<dbReference type="Gene3D" id="3.40.309.10">
    <property type="entry name" value="Aldehyde Dehydrogenase, Chain A, domain 2"/>
    <property type="match status" value="1"/>
</dbReference>
<proteinExistence type="predicted"/>
<dbReference type="Gene3D" id="3.40.605.10">
    <property type="entry name" value="Aldehyde Dehydrogenase, Chain A, domain 1"/>
    <property type="match status" value="1"/>
</dbReference>
<dbReference type="InterPro" id="IPR016163">
    <property type="entry name" value="Ald_DH_C"/>
</dbReference>
<dbReference type="AlphaFoldDB" id="A0AAE0X683"/>
<keyword evidence="3" id="KW-1185">Reference proteome</keyword>
<comment type="caution">
    <text evidence="2">The sequence shown here is derived from an EMBL/GenBank/DDBJ whole genome shotgun (WGS) entry which is preliminary data.</text>
</comment>
<dbReference type="GO" id="GO:0016620">
    <property type="term" value="F:oxidoreductase activity, acting on the aldehyde or oxo group of donors, NAD or NADP as acceptor"/>
    <property type="evidence" value="ECO:0007669"/>
    <property type="project" value="InterPro"/>
</dbReference>
<dbReference type="SUPFAM" id="SSF53720">
    <property type="entry name" value="ALDH-like"/>
    <property type="match status" value="1"/>
</dbReference>
<dbReference type="Proteomes" id="UP001270362">
    <property type="component" value="Unassembled WGS sequence"/>
</dbReference>
<accession>A0AAE0X683</accession>
<keyword evidence="1" id="KW-0472">Membrane</keyword>
<reference evidence="2" key="2">
    <citation type="submission" date="2023-06" db="EMBL/GenBank/DDBJ databases">
        <authorList>
            <consortium name="Lawrence Berkeley National Laboratory"/>
            <person name="Haridas S."/>
            <person name="Hensen N."/>
            <person name="Bonometti L."/>
            <person name="Westerberg I."/>
            <person name="Brannstrom I.O."/>
            <person name="Guillou S."/>
            <person name="Cros-Aarteil S."/>
            <person name="Calhoun S."/>
            <person name="Kuo A."/>
            <person name="Mondo S."/>
            <person name="Pangilinan J."/>
            <person name="Riley R."/>
            <person name="Labutti K."/>
            <person name="Andreopoulos B."/>
            <person name="Lipzen A."/>
            <person name="Chen C."/>
            <person name="Yanf M."/>
            <person name="Daum C."/>
            <person name="Ng V."/>
            <person name="Clum A."/>
            <person name="Steindorff A."/>
            <person name="Ohm R."/>
            <person name="Martin F."/>
            <person name="Silar P."/>
            <person name="Natvig D."/>
            <person name="Lalanne C."/>
            <person name="Gautier V."/>
            <person name="Ament-Velasquez S.L."/>
            <person name="Kruys A."/>
            <person name="Hutchinson M.I."/>
            <person name="Powell A.J."/>
            <person name="Barry K."/>
            <person name="Miller A.N."/>
            <person name="Grigoriev I.V."/>
            <person name="Debuchy R."/>
            <person name="Gladieux P."/>
            <person name="Thoren M.H."/>
            <person name="Johannesson H."/>
        </authorList>
    </citation>
    <scope>NUCLEOTIDE SEQUENCE</scope>
    <source>
        <strain evidence="2">CBS 314.62</strain>
    </source>
</reference>
<dbReference type="EMBL" id="JAULSO010000003">
    <property type="protein sequence ID" value="KAK3685688.1"/>
    <property type="molecule type" value="Genomic_DNA"/>
</dbReference>